<reference evidence="1 2" key="2">
    <citation type="submission" date="2018-11" db="EMBL/GenBank/DDBJ databases">
        <authorList>
            <consortium name="Pathogen Informatics"/>
        </authorList>
    </citation>
    <scope>NUCLEOTIDE SEQUENCE [LARGE SCALE GENOMIC DNA]</scope>
</reference>
<evidence type="ECO:0000313" key="3">
    <source>
        <dbReference type="WBParaSite" id="SBAD_0000689501-mRNA-1"/>
    </source>
</evidence>
<name>A0A183ISP0_9BILA</name>
<sequence length="130" mass="13979">MRYSSYGEVSIKPFLGQFYSTLAEDVAPVNDQNFLAKSSPSLITMLNAGQTENSPLCNIGNLDCDDSVVKKQATRQVNQNIQDELAAVSSSVIALVNPYGENDLDTGCFADEASVGDVKPTPMVKKEVAQ</sequence>
<reference evidence="3" key="1">
    <citation type="submission" date="2016-06" db="UniProtKB">
        <authorList>
            <consortium name="WormBaseParasite"/>
        </authorList>
    </citation>
    <scope>IDENTIFICATION</scope>
</reference>
<accession>A0A183ISP0</accession>
<proteinExistence type="predicted"/>
<dbReference type="EMBL" id="UZAM01009916">
    <property type="protein sequence ID" value="VDP10473.1"/>
    <property type="molecule type" value="Genomic_DNA"/>
</dbReference>
<evidence type="ECO:0000313" key="1">
    <source>
        <dbReference type="EMBL" id="VDP10473.1"/>
    </source>
</evidence>
<dbReference type="WBParaSite" id="SBAD_0000689501-mRNA-1">
    <property type="protein sequence ID" value="SBAD_0000689501-mRNA-1"/>
    <property type="gene ID" value="SBAD_0000689501"/>
</dbReference>
<dbReference type="Proteomes" id="UP000270296">
    <property type="component" value="Unassembled WGS sequence"/>
</dbReference>
<dbReference type="AlphaFoldDB" id="A0A183ISP0"/>
<protein>
    <submittedName>
        <fullName evidence="3">Elf4 domain-containing protein</fullName>
    </submittedName>
</protein>
<gene>
    <name evidence="1" type="ORF">SBAD_LOCUS6637</name>
</gene>
<organism evidence="3">
    <name type="scientific">Soboliphyme baturini</name>
    <dbReference type="NCBI Taxonomy" id="241478"/>
    <lineage>
        <taxon>Eukaryota</taxon>
        <taxon>Metazoa</taxon>
        <taxon>Ecdysozoa</taxon>
        <taxon>Nematoda</taxon>
        <taxon>Enoplea</taxon>
        <taxon>Dorylaimia</taxon>
        <taxon>Dioctophymatida</taxon>
        <taxon>Dioctophymatoidea</taxon>
        <taxon>Soboliphymatidae</taxon>
        <taxon>Soboliphyme</taxon>
    </lineage>
</organism>
<keyword evidence="2" id="KW-1185">Reference proteome</keyword>
<evidence type="ECO:0000313" key="2">
    <source>
        <dbReference type="Proteomes" id="UP000270296"/>
    </source>
</evidence>